<proteinExistence type="inferred from homology"/>
<dbReference type="SUPFAM" id="SSF53067">
    <property type="entry name" value="Actin-like ATPase domain"/>
    <property type="match status" value="2"/>
</dbReference>
<dbReference type="Proteomes" id="UP001432322">
    <property type="component" value="Unassembled WGS sequence"/>
</dbReference>
<dbReference type="FunFam" id="3.40.367.20:FF:000005">
    <property type="entry name" value="Phosphotransferase"/>
    <property type="match status" value="1"/>
</dbReference>
<keyword evidence="4 14" id="KW-0808">Transferase</keyword>
<name>A0AAV5WFQ1_9BILA</name>
<dbReference type="PANTHER" id="PTHR19443:SF16">
    <property type="entry name" value="HEXOKINASE TYPE 1-RELATED"/>
    <property type="match status" value="1"/>
</dbReference>
<protein>
    <recommendedName>
        <fullName evidence="14">Phosphotransferase</fullName>
        <ecNumber evidence="14">2.7.1.-</ecNumber>
    </recommendedName>
</protein>
<reference evidence="18" key="1">
    <citation type="submission" date="2023-10" db="EMBL/GenBank/DDBJ databases">
        <title>Genome assembly of Pristionchus species.</title>
        <authorList>
            <person name="Yoshida K."/>
            <person name="Sommer R.J."/>
        </authorList>
    </citation>
    <scope>NUCLEOTIDE SEQUENCE</scope>
    <source>
        <strain evidence="18">RS5133</strain>
    </source>
</reference>
<evidence type="ECO:0000256" key="15">
    <source>
        <dbReference type="SAM" id="MobiDB-lite"/>
    </source>
</evidence>
<evidence type="ECO:0000256" key="3">
    <source>
        <dbReference type="ARBA" id="ARBA00009225"/>
    </source>
</evidence>
<dbReference type="GO" id="GO:0005739">
    <property type="term" value="C:mitochondrion"/>
    <property type="evidence" value="ECO:0007669"/>
    <property type="project" value="TreeGrafter"/>
</dbReference>
<dbReference type="GO" id="GO:0008865">
    <property type="term" value="F:fructokinase activity"/>
    <property type="evidence" value="ECO:0007669"/>
    <property type="project" value="TreeGrafter"/>
</dbReference>
<dbReference type="CDD" id="cd24019">
    <property type="entry name" value="ASKHA_NBD_HK_meta"/>
    <property type="match status" value="1"/>
</dbReference>
<dbReference type="EMBL" id="BTSY01000005">
    <property type="protein sequence ID" value="GMT28767.1"/>
    <property type="molecule type" value="Genomic_DNA"/>
</dbReference>
<dbReference type="Gene3D" id="3.40.367.20">
    <property type="match status" value="1"/>
</dbReference>
<dbReference type="PROSITE" id="PS00378">
    <property type="entry name" value="HEXOKINASE_1"/>
    <property type="match status" value="1"/>
</dbReference>
<feature type="domain" description="Hexokinase N-terminal" evidence="16">
    <location>
        <begin position="49"/>
        <end position="245"/>
    </location>
</feature>
<dbReference type="Pfam" id="PF00349">
    <property type="entry name" value="Hexokinase_1"/>
    <property type="match status" value="1"/>
</dbReference>
<evidence type="ECO:0000256" key="5">
    <source>
        <dbReference type="ARBA" id="ARBA00022741"/>
    </source>
</evidence>
<dbReference type="GO" id="GO:0005536">
    <property type="term" value="F:D-glucose binding"/>
    <property type="evidence" value="ECO:0007669"/>
    <property type="project" value="InterPro"/>
</dbReference>
<dbReference type="GO" id="GO:0005524">
    <property type="term" value="F:ATP binding"/>
    <property type="evidence" value="ECO:0007669"/>
    <property type="project" value="UniProtKB-UniRule"/>
</dbReference>
<evidence type="ECO:0000256" key="9">
    <source>
        <dbReference type="ARBA" id="ARBA00044613"/>
    </source>
</evidence>
<evidence type="ECO:0000256" key="11">
    <source>
        <dbReference type="ARBA" id="ARBA00048160"/>
    </source>
</evidence>
<dbReference type="InterPro" id="IPR043129">
    <property type="entry name" value="ATPase_NBD"/>
</dbReference>
<evidence type="ECO:0000313" key="18">
    <source>
        <dbReference type="EMBL" id="GMT28767.1"/>
    </source>
</evidence>
<keyword evidence="5 14" id="KW-0547">Nucleotide-binding</keyword>
<dbReference type="GO" id="GO:0004340">
    <property type="term" value="F:glucokinase activity"/>
    <property type="evidence" value="ECO:0007669"/>
    <property type="project" value="TreeGrafter"/>
</dbReference>
<dbReference type="GO" id="GO:0005829">
    <property type="term" value="C:cytosol"/>
    <property type="evidence" value="ECO:0007669"/>
    <property type="project" value="TreeGrafter"/>
</dbReference>
<evidence type="ECO:0000313" key="19">
    <source>
        <dbReference type="Proteomes" id="UP001432322"/>
    </source>
</evidence>
<evidence type="ECO:0000259" key="16">
    <source>
        <dbReference type="Pfam" id="PF00349"/>
    </source>
</evidence>
<dbReference type="EC" id="2.7.1.-" evidence="14"/>
<comment type="catalytic activity">
    <reaction evidence="10">
        <text>D-fructose + ATP = D-fructose 6-phosphate + ADP + H(+)</text>
        <dbReference type="Rhea" id="RHEA:16125"/>
        <dbReference type="ChEBI" id="CHEBI:15378"/>
        <dbReference type="ChEBI" id="CHEBI:30616"/>
        <dbReference type="ChEBI" id="CHEBI:37721"/>
        <dbReference type="ChEBI" id="CHEBI:61527"/>
        <dbReference type="ChEBI" id="CHEBI:456216"/>
        <dbReference type="EC" id="2.7.1.1"/>
    </reaction>
    <physiologicalReaction direction="left-to-right" evidence="10">
        <dbReference type="Rhea" id="RHEA:16126"/>
    </physiologicalReaction>
</comment>
<evidence type="ECO:0000256" key="12">
    <source>
        <dbReference type="ARBA" id="ARBA00050361"/>
    </source>
</evidence>
<dbReference type="FunFam" id="3.30.420.40:FF:000095">
    <property type="entry name" value="Phosphotransferase"/>
    <property type="match status" value="1"/>
</dbReference>
<dbReference type="GO" id="GO:0006096">
    <property type="term" value="P:glycolytic process"/>
    <property type="evidence" value="ECO:0007669"/>
    <property type="project" value="UniProtKB-KW"/>
</dbReference>
<comment type="catalytic activity">
    <reaction evidence="12">
        <text>D-mannose + ATP = D-mannose 6-phosphate + ADP + H(+)</text>
        <dbReference type="Rhea" id="RHEA:11028"/>
        <dbReference type="ChEBI" id="CHEBI:4208"/>
        <dbReference type="ChEBI" id="CHEBI:15378"/>
        <dbReference type="ChEBI" id="CHEBI:30616"/>
        <dbReference type="ChEBI" id="CHEBI:58735"/>
        <dbReference type="ChEBI" id="CHEBI:456216"/>
        <dbReference type="EC" id="2.7.1.1"/>
    </reaction>
    <physiologicalReaction direction="left-to-right" evidence="12">
        <dbReference type="Rhea" id="RHEA:11029"/>
    </physiologicalReaction>
</comment>
<comment type="pathway">
    <text evidence="2">Carbohydrate metabolism; hexose metabolism.</text>
</comment>
<evidence type="ECO:0000256" key="10">
    <source>
        <dbReference type="ARBA" id="ARBA00047905"/>
    </source>
</evidence>
<dbReference type="GO" id="GO:0006006">
    <property type="term" value="P:glucose metabolic process"/>
    <property type="evidence" value="ECO:0007669"/>
    <property type="project" value="TreeGrafter"/>
</dbReference>
<evidence type="ECO:0000256" key="13">
    <source>
        <dbReference type="ARBA" id="ARBA00059457"/>
    </source>
</evidence>
<keyword evidence="7 14" id="KW-0067">ATP-binding</keyword>
<sequence length="503" mass="55544">VMRSRRLLSTRRKRMPIKGSNTAEKKISSLDKLKQLSQRGTIDIAHEEQIQEMCKHLILTDSQLEEVMVAMENSMEKGLAKETASTAAVRMLPSFVRAVPNGTEVGDFLALDLGGTNFRVLLIRLDGKQCKMEGKIFRVPETIMKGSGAALFDHIADCMAKFMEEHDLKDAKQLPLGFTFSFPCRQEGLTSAKLISWTKGFNASGVENEDVVQLLREACQRRGDIDIDVVAVLNDTVGALMSCAFNENSCQIGVIVGTGTNACYMEKIERCSKLDGIVDVNDGAPDEMIINTEWGAFGDDGAMDSIRTPFDEQVDRASINPGKQLFEKMISGMYMGEVVRVVLEALAREQLLFNGEYEAISAPGCFPTKYVSEIESDMMEDEDQTFQKTYQILEDIGIENVSAIDCANVAYVCSLVSTRAAHMTAAGIAMLLNRMNKKYVTVGVDGSVYRFHPSFPKLLDEKIDQLIKGDLEFALMLSEDGSGRGAALVAAVANRVKRERNEQ</sequence>
<dbReference type="InterPro" id="IPR001312">
    <property type="entry name" value="Hexokinase"/>
</dbReference>
<evidence type="ECO:0000256" key="6">
    <source>
        <dbReference type="ARBA" id="ARBA00022777"/>
    </source>
</evidence>
<dbReference type="Gene3D" id="3.30.420.40">
    <property type="match status" value="1"/>
</dbReference>
<evidence type="ECO:0000256" key="7">
    <source>
        <dbReference type="ARBA" id="ARBA00022840"/>
    </source>
</evidence>
<comment type="catalytic activity">
    <reaction evidence="9">
        <text>a D-hexose + ATP = a D-hexose 6-phosphate + ADP + H(+)</text>
        <dbReference type="Rhea" id="RHEA:22740"/>
        <dbReference type="ChEBI" id="CHEBI:4194"/>
        <dbReference type="ChEBI" id="CHEBI:15378"/>
        <dbReference type="ChEBI" id="CHEBI:30616"/>
        <dbReference type="ChEBI" id="CHEBI:229467"/>
        <dbReference type="ChEBI" id="CHEBI:456216"/>
        <dbReference type="EC" id="2.7.1.1"/>
    </reaction>
    <physiologicalReaction direction="left-to-right" evidence="9">
        <dbReference type="Rhea" id="RHEA:22741"/>
    </physiologicalReaction>
</comment>
<feature type="domain" description="Hexokinase C-terminal" evidence="17">
    <location>
        <begin position="251"/>
        <end position="492"/>
    </location>
</feature>
<dbReference type="PRINTS" id="PR00475">
    <property type="entry name" value="HEXOKINASE"/>
</dbReference>
<comment type="similarity">
    <text evidence="3 14">Belongs to the hexokinase family.</text>
</comment>
<keyword evidence="19" id="KW-1185">Reference proteome</keyword>
<organism evidence="18 19">
    <name type="scientific">Pristionchus fissidentatus</name>
    <dbReference type="NCBI Taxonomy" id="1538716"/>
    <lineage>
        <taxon>Eukaryota</taxon>
        <taxon>Metazoa</taxon>
        <taxon>Ecdysozoa</taxon>
        <taxon>Nematoda</taxon>
        <taxon>Chromadorea</taxon>
        <taxon>Rhabditida</taxon>
        <taxon>Rhabditina</taxon>
        <taxon>Diplogasteromorpha</taxon>
        <taxon>Diplogasteroidea</taxon>
        <taxon>Neodiplogasteridae</taxon>
        <taxon>Pristionchus</taxon>
    </lineage>
</organism>
<gene>
    <name evidence="18" type="ORF">PFISCL1PPCAC_20064</name>
</gene>
<comment type="pathway">
    <text evidence="1">Carbohydrate degradation; glycolysis; D-glyceraldehyde 3-phosphate and glycerone phosphate from D-glucose: step 1/4.</text>
</comment>
<dbReference type="InterPro" id="IPR019807">
    <property type="entry name" value="Hexokinase_BS"/>
</dbReference>
<dbReference type="Pfam" id="PF03727">
    <property type="entry name" value="Hexokinase_2"/>
    <property type="match status" value="1"/>
</dbReference>
<comment type="caution">
    <text evidence="18">The sequence shown here is derived from an EMBL/GenBank/DDBJ whole genome shotgun (WGS) entry which is preliminary data.</text>
</comment>
<evidence type="ECO:0000256" key="8">
    <source>
        <dbReference type="ARBA" id="ARBA00023152"/>
    </source>
</evidence>
<keyword evidence="6 14" id="KW-0418">Kinase</keyword>
<evidence type="ECO:0000256" key="4">
    <source>
        <dbReference type="ARBA" id="ARBA00022679"/>
    </source>
</evidence>
<dbReference type="GO" id="GO:0001678">
    <property type="term" value="P:intracellular glucose homeostasis"/>
    <property type="evidence" value="ECO:0007669"/>
    <property type="project" value="InterPro"/>
</dbReference>
<dbReference type="AlphaFoldDB" id="A0AAV5WFQ1"/>
<dbReference type="InterPro" id="IPR022672">
    <property type="entry name" value="Hexokinase_N"/>
</dbReference>
<dbReference type="PANTHER" id="PTHR19443">
    <property type="entry name" value="HEXOKINASE"/>
    <property type="match status" value="1"/>
</dbReference>
<evidence type="ECO:0000256" key="1">
    <source>
        <dbReference type="ARBA" id="ARBA00004888"/>
    </source>
</evidence>
<feature type="non-terminal residue" evidence="18">
    <location>
        <position position="1"/>
    </location>
</feature>
<feature type="region of interest" description="Disordered" evidence="15">
    <location>
        <begin position="1"/>
        <end position="24"/>
    </location>
</feature>
<accession>A0AAV5WFQ1</accession>
<evidence type="ECO:0000259" key="17">
    <source>
        <dbReference type="Pfam" id="PF03727"/>
    </source>
</evidence>
<evidence type="ECO:0000256" key="2">
    <source>
        <dbReference type="ARBA" id="ARBA00005028"/>
    </source>
</evidence>
<dbReference type="InterPro" id="IPR022673">
    <property type="entry name" value="Hexokinase_C"/>
</dbReference>
<keyword evidence="8 14" id="KW-0324">Glycolysis</keyword>
<feature type="compositionally biased region" description="Basic residues" evidence="15">
    <location>
        <begin position="1"/>
        <end position="16"/>
    </location>
</feature>
<dbReference type="PROSITE" id="PS51748">
    <property type="entry name" value="HEXOKINASE_2"/>
    <property type="match status" value="1"/>
</dbReference>
<comment type="catalytic activity">
    <reaction evidence="11">
        <text>D-glucose + ATP = D-glucose 6-phosphate + ADP + H(+)</text>
        <dbReference type="Rhea" id="RHEA:17825"/>
        <dbReference type="ChEBI" id="CHEBI:4167"/>
        <dbReference type="ChEBI" id="CHEBI:15378"/>
        <dbReference type="ChEBI" id="CHEBI:30616"/>
        <dbReference type="ChEBI" id="CHEBI:61548"/>
        <dbReference type="ChEBI" id="CHEBI:456216"/>
        <dbReference type="EC" id="2.7.1.1"/>
    </reaction>
    <physiologicalReaction direction="left-to-right" evidence="11">
        <dbReference type="Rhea" id="RHEA:17826"/>
    </physiologicalReaction>
</comment>
<comment type="function">
    <text evidence="13">Catalyzes the phosphorylation of various hexoses to hexose 6-phosphate.</text>
</comment>
<evidence type="ECO:0000256" key="14">
    <source>
        <dbReference type="RuleBase" id="RU362007"/>
    </source>
</evidence>